<dbReference type="AlphaFoldDB" id="A0A973A837"/>
<evidence type="ECO:0000313" key="2">
    <source>
        <dbReference type="EMBL" id="NQV64755.1"/>
    </source>
</evidence>
<feature type="transmembrane region" description="Helical" evidence="1">
    <location>
        <begin position="449"/>
        <end position="468"/>
    </location>
</feature>
<dbReference type="GO" id="GO:0042910">
    <property type="term" value="F:xenobiotic transmembrane transporter activity"/>
    <property type="evidence" value="ECO:0007669"/>
    <property type="project" value="TreeGrafter"/>
</dbReference>
<feature type="transmembrane region" description="Helical" evidence="1">
    <location>
        <begin position="378"/>
        <end position="400"/>
    </location>
</feature>
<dbReference type="SUPFAM" id="SSF82693">
    <property type="entry name" value="Multidrug efflux transporter AcrB pore domain, PN1, PN2, PC1 and PC2 subdomains"/>
    <property type="match status" value="3"/>
</dbReference>
<dbReference type="Pfam" id="PF00873">
    <property type="entry name" value="ACR_tran"/>
    <property type="match status" value="1"/>
</dbReference>
<dbReference type="InterPro" id="IPR001036">
    <property type="entry name" value="Acrflvin-R"/>
</dbReference>
<proteinExistence type="predicted"/>
<feature type="transmembrane region" description="Helical" evidence="1">
    <location>
        <begin position="541"/>
        <end position="564"/>
    </location>
</feature>
<evidence type="ECO:0000256" key="1">
    <source>
        <dbReference type="SAM" id="Phobius"/>
    </source>
</evidence>
<name>A0A973A837_9GAMM</name>
<keyword evidence="1" id="KW-0812">Transmembrane</keyword>
<sequence>MNSSALPPSKNPEAEVRSGLGDLFFRLPRLTFLAIGFIVLSGVSAFLNLPRQEDPTMTERYASVETYMLGASALRMETLVTEKVENALREVPEIKTLRSSTRAGYAFIDVELYDSVGKDQVELVWSEARDKLGDLANDLPREASTPKLTARGPLAVTLGFAIVAKNTPDSIQERIATELKSRLAALPGTKETDLFGEPEQEILVAVNADALARVNLSIDNLAGIIQTSDTKVAAGELNTQGSSLIVEVKGDLDSVERIKSISIRKQTNGNFMRLGDIASVSKTYVDPPPTLAIIDGQRSILVTTIMETGRRVDQWTAAAKKIAADYARELPDQVQLKVVIDQNYYTQERLSDLALNLTAAIVLVLLALFFLMGVRSALIVGAALPLTLCMVLAGLSLMSIPLHQMSVTGLIIALGLLIDNAIVVVEEYKINRRRGRPLAASVSQSVKHLFVPLLASTATTVFAFMPIATSPGGTGDFTGAMAISVMLSVSASFLLAMTLIPTFAAYLDRRFPIKSSDHDSWWVKGYTNAALARNYRRSIRWIVTHPGGGVLIAMVLPLAGFVLATTLTSSFFPPVDRNQFQVQIILPVNSSLADTQVVAQRVRQRLMAMDEVVSSQWFVGEGAPRVYYNMMENNDGVTSFASGFVTTREVNDPLKILPLLQKDMIA</sequence>
<protein>
    <submittedName>
        <fullName evidence="2">Efflux RND transporter permease subunit</fullName>
    </submittedName>
</protein>
<dbReference type="EMBL" id="JABMOJ010000194">
    <property type="protein sequence ID" value="NQV64755.1"/>
    <property type="molecule type" value="Genomic_DNA"/>
</dbReference>
<dbReference type="Gene3D" id="3.30.70.1430">
    <property type="entry name" value="Multidrug efflux transporter AcrB pore domain"/>
    <property type="match status" value="2"/>
</dbReference>
<accession>A0A973A837</accession>
<dbReference type="Gene3D" id="3.30.2090.10">
    <property type="entry name" value="Multidrug efflux transporter AcrB TolC docking domain, DN and DC subdomains"/>
    <property type="match status" value="1"/>
</dbReference>
<keyword evidence="1" id="KW-0472">Membrane</keyword>
<dbReference type="PANTHER" id="PTHR32063">
    <property type="match status" value="1"/>
</dbReference>
<dbReference type="SUPFAM" id="SSF82866">
    <property type="entry name" value="Multidrug efflux transporter AcrB transmembrane domain"/>
    <property type="match status" value="1"/>
</dbReference>
<dbReference type="Gene3D" id="1.20.1640.10">
    <property type="entry name" value="Multidrug efflux transporter AcrB transmembrane domain"/>
    <property type="match status" value="2"/>
</dbReference>
<dbReference type="GO" id="GO:0005886">
    <property type="term" value="C:plasma membrane"/>
    <property type="evidence" value="ECO:0007669"/>
    <property type="project" value="TreeGrafter"/>
</dbReference>
<organism evidence="2 3">
    <name type="scientific">SAR86 cluster bacterium</name>
    <dbReference type="NCBI Taxonomy" id="2030880"/>
    <lineage>
        <taxon>Bacteria</taxon>
        <taxon>Pseudomonadati</taxon>
        <taxon>Pseudomonadota</taxon>
        <taxon>Gammaproteobacteria</taxon>
        <taxon>SAR86 cluster</taxon>
    </lineage>
</organism>
<dbReference type="SUPFAM" id="SSF82714">
    <property type="entry name" value="Multidrug efflux transporter AcrB TolC docking domain, DN and DC subdomains"/>
    <property type="match status" value="1"/>
</dbReference>
<dbReference type="PRINTS" id="PR00702">
    <property type="entry name" value="ACRIFLAVINRP"/>
</dbReference>
<feature type="transmembrane region" description="Helical" evidence="1">
    <location>
        <begin position="480"/>
        <end position="507"/>
    </location>
</feature>
<dbReference type="Proteomes" id="UP000754644">
    <property type="component" value="Unassembled WGS sequence"/>
</dbReference>
<feature type="non-terminal residue" evidence="2">
    <location>
        <position position="666"/>
    </location>
</feature>
<feature type="transmembrane region" description="Helical" evidence="1">
    <location>
        <begin position="353"/>
        <end position="371"/>
    </location>
</feature>
<dbReference type="Gene3D" id="3.30.70.1320">
    <property type="entry name" value="Multidrug efflux transporter AcrB pore domain like"/>
    <property type="match status" value="1"/>
</dbReference>
<dbReference type="PANTHER" id="PTHR32063:SF18">
    <property type="entry name" value="CATION EFFLUX SYSTEM PROTEIN"/>
    <property type="match status" value="1"/>
</dbReference>
<reference evidence="2" key="1">
    <citation type="submission" date="2020-05" db="EMBL/GenBank/DDBJ databases">
        <title>Sulfur intermediates as new biogeochemical hubs in an aquatic model microbial ecosystem.</title>
        <authorList>
            <person name="Vigneron A."/>
        </authorList>
    </citation>
    <scope>NUCLEOTIDE SEQUENCE</scope>
    <source>
        <strain evidence="2">Bin.250</strain>
    </source>
</reference>
<comment type="caution">
    <text evidence="2">The sequence shown here is derived from an EMBL/GenBank/DDBJ whole genome shotgun (WGS) entry which is preliminary data.</text>
</comment>
<keyword evidence="1" id="KW-1133">Transmembrane helix</keyword>
<gene>
    <name evidence="2" type="ORF">HQ497_05255</name>
</gene>
<dbReference type="InterPro" id="IPR027463">
    <property type="entry name" value="AcrB_DN_DC_subdom"/>
</dbReference>
<evidence type="ECO:0000313" key="3">
    <source>
        <dbReference type="Proteomes" id="UP000754644"/>
    </source>
</evidence>
<feature type="transmembrane region" description="Helical" evidence="1">
    <location>
        <begin position="406"/>
        <end position="428"/>
    </location>
</feature>